<dbReference type="Gene3D" id="3.40.50.720">
    <property type="entry name" value="NAD(P)-binding Rossmann-like Domain"/>
    <property type="match status" value="1"/>
</dbReference>
<keyword evidence="11" id="KW-1185">Reference proteome</keyword>
<sequence>MTPHLFVLFGATGDLAAKKLFPALYRSFGDASGVRVLGVGRSDWDDAKIQDEAAGALVESGIEESDARAWADKTLTYARVEAYDELGPVFDRADEIEASGETEGNRAYYLALPPSTFPGTITALGDHEADNDRAPNEDGHQEGGWTRLVIEKPFGSDLESARELNAVVHEHFREKQVYRIDHFLGKETVQNLLVFRFANAMFESLWSRSHVEAVEIVVAETNDAEGRAGYFDGVGTMRDMIQNHLTQLFALTAMEPPARLDADGIRREKTKVLTSTRAASPEHAVYGQYGAGEGKEAYAEHEGVDADSKTETFAAVQLHVDNWRWQGVPFTLRTGKRLKERLTEIIVTFRRPPVSLFNSAKDGCEPSPNVLRIRLQPDEGFRLSFDVKAPGSGFSTSTQHFDFDYADAFGDPPDAYETLLRDVASGDTTLFVHAEEAEQAWRIYEPLLNADMTPEAYATGTWGPQEAERLGFTLDPATPYSDC</sequence>
<dbReference type="InterPro" id="IPR022674">
    <property type="entry name" value="G6P_DH_NAD-bd"/>
</dbReference>
<dbReference type="SUPFAM" id="SSF55347">
    <property type="entry name" value="Glyceraldehyde-3-phosphate dehydrogenase-like, C-terminal domain"/>
    <property type="match status" value="1"/>
</dbReference>
<dbReference type="GO" id="GO:0004345">
    <property type="term" value="F:glucose-6-phosphate dehydrogenase activity"/>
    <property type="evidence" value="ECO:0007669"/>
    <property type="project" value="UniProtKB-UniRule"/>
</dbReference>
<comment type="pathway">
    <text evidence="1 7">Carbohydrate degradation; pentose phosphate pathway; D-ribulose 5-phosphate from D-glucose 6-phosphate (oxidative stage): step 1/3.</text>
</comment>
<gene>
    <name evidence="7" type="primary">zwf</name>
    <name evidence="10" type="ORF">BSZ36_04480</name>
</gene>
<dbReference type="Pfam" id="PF00479">
    <property type="entry name" value="G6PD_N"/>
    <property type="match status" value="1"/>
</dbReference>
<dbReference type="InterPro" id="IPR022675">
    <property type="entry name" value="G6P_DH_C"/>
</dbReference>
<keyword evidence="3 7" id="KW-0313">Glucose metabolism</keyword>
<evidence type="ECO:0000313" key="10">
    <source>
        <dbReference type="EMBL" id="OZC02297.1"/>
    </source>
</evidence>
<dbReference type="PIRSF" id="PIRSF000110">
    <property type="entry name" value="G6PD"/>
    <property type="match status" value="1"/>
</dbReference>
<dbReference type="OrthoDB" id="9802739at2"/>
<evidence type="ECO:0000256" key="7">
    <source>
        <dbReference type="HAMAP-Rule" id="MF_00966"/>
    </source>
</evidence>
<protein>
    <recommendedName>
        <fullName evidence="7">Glucose-6-phosphate 1-dehydrogenase</fullName>
        <shortName evidence="7">G6PD</shortName>
        <ecNumber evidence="7">1.1.1.49</ecNumber>
    </recommendedName>
</protein>
<feature type="domain" description="Glucose-6-phosphate dehydrogenase NAD-binding" evidence="8">
    <location>
        <begin position="7"/>
        <end position="191"/>
    </location>
</feature>
<feature type="active site" description="Proton acceptor" evidence="7">
    <location>
        <position position="244"/>
    </location>
</feature>
<accession>A0A259TXE9</accession>
<evidence type="ECO:0000313" key="11">
    <source>
        <dbReference type="Proteomes" id="UP000216446"/>
    </source>
</evidence>
<comment type="catalytic activity">
    <reaction evidence="7">
        <text>D-glucose 6-phosphate + NADP(+) = 6-phospho-D-glucono-1,5-lactone + NADPH + H(+)</text>
        <dbReference type="Rhea" id="RHEA:15841"/>
        <dbReference type="ChEBI" id="CHEBI:15378"/>
        <dbReference type="ChEBI" id="CHEBI:57783"/>
        <dbReference type="ChEBI" id="CHEBI:57955"/>
        <dbReference type="ChEBI" id="CHEBI:58349"/>
        <dbReference type="ChEBI" id="CHEBI:61548"/>
        <dbReference type="EC" id="1.1.1.49"/>
    </reaction>
</comment>
<evidence type="ECO:0000256" key="6">
    <source>
        <dbReference type="ARBA" id="ARBA00023277"/>
    </source>
</evidence>
<dbReference type="RefSeq" id="WP_094546405.1">
    <property type="nucleotide sequence ID" value="NZ_MQWB01000001.1"/>
</dbReference>
<dbReference type="EMBL" id="MQWB01000001">
    <property type="protein sequence ID" value="OZC02297.1"/>
    <property type="molecule type" value="Genomic_DNA"/>
</dbReference>
<dbReference type="SUPFAM" id="SSF51735">
    <property type="entry name" value="NAD(P)-binding Rossmann-fold domains"/>
    <property type="match status" value="1"/>
</dbReference>
<keyword evidence="5 7" id="KW-0560">Oxidoreductase</keyword>
<keyword evidence="4 7" id="KW-0521">NADP</keyword>
<dbReference type="NCBIfam" id="TIGR00871">
    <property type="entry name" value="zwf"/>
    <property type="match status" value="1"/>
</dbReference>
<comment type="similarity">
    <text evidence="2 7">Belongs to the glucose-6-phosphate dehydrogenase family.</text>
</comment>
<dbReference type="Pfam" id="PF02781">
    <property type="entry name" value="G6PD_C"/>
    <property type="match status" value="1"/>
</dbReference>
<dbReference type="UniPathway" id="UPA00115">
    <property type="reaction ID" value="UER00408"/>
</dbReference>
<dbReference type="GO" id="GO:0009051">
    <property type="term" value="P:pentose-phosphate shunt, oxidative branch"/>
    <property type="evidence" value="ECO:0007669"/>
    <property type="project" value="TreeGrafter"/>
</dbReference>
<dbReference type="InterPro" id="IPR019796">
    <property type="entry name" value="G6P_DH_AS"/>
</dbReference>
<reference evidence="10 11" key="1">
    <citation type="submission" date="2016-11" db="EMBL/GenBank/DDBJ databases">
        <title>Study of marine rhodopsin-containing bacteria.</title>
        <authorList>
            <person name="Yoshizawa S."/>
            <person name="Kumagai Y."/>
            <person name="Kogure K."/>
        </authorList>
    </citation>
    <scope>NUCLEOTIDE SEQUENCE [LARGE SCALE GENOMIC DNA]</scope>
    <source>
        <strain evidence="10 11">SG-29</strain>
    </source>
</reference>
<dbReference type="InterPro" id="IPR036291">
    <property type="entry name" value="NAD(P)-bd_dom_sf"/>
</dbReference>
<dbReference type="EC" id="1.1.1.49" evidence="7"/>
<dbReference type="AlphaFoldDB" id="A0A259TXE9"/>
<evidence type="ECO:0000256" key="1">
    <source>
        <dbReference type="ARBA" id="ARBA00004937"/>
    </source>
</evidence>
<evidence type="ECO:0000256" key="4">
    <source>
        <dbReference type="ARBA" id="ARBA00022857"/>
    </source>
</evidence>
<feature type="binding site" evidence="7">
    <location>
        <position position="152"/>
    </location>
    <ligand>
        <name>NADP(+)</name>
        <dbReference type="ChEBI" id="CHEBI:58349"/>
    </ligand>
</feature>
<keyword evidence="6 7" id="KW-0119">Carbohydrate metabolism</keyword>
<feature type="domain" description="Glucose-6-phosphate dehydrogenase C-terminal" evidence="9">
    <location>
        <begin position="193"/>
        <end position="470"/>
    </location>
</feature>
<dbReference type="Proteomes" id="UP000216446">
    <property type="component" value="Unassembled WGS sequence"/>
</dbReference>
<organism evidence="10 11">
    <name type="scientific">Rubricoccus marinus</name>
    <dbReference type="NCBI Taxonomy" id="716817"/>
    <lineage>
        <taxon>Bacteria</taxon>
        <taxon>Pseudomonadati</taxon>
        <taxon>Rhodothermota</taxon>
        <taxon>Rhodothermia</taxon>
        <taxon>Rhodothermales</taxon>
        <taxon>Rubricoccaceae</taxon>
        <taxon>Rubricoccus</taxon>
    </lineage>
</organism>
<dbReference type="GO" id="GO:0050661">
    <property type="term" value="F:NADP binding"/>
    <property type="evidence" value="ECO:0007669"/>
    <property type="project" value="UniProtKB-UniRule"/>
</dbReference>
<dbReference type="Gene3D" id="3.30.360.10">
    <property type="entry name" value="Dihydrodipicolinate Reductase, domain 2"/>
    <property type="match status" value="1"/>
</dbReference>
<comment type="caution">
    <text evidence="10">The sequence shown here is derived from an EMBL/GenBank/DDBJ whole genome shotgun (WGS) entry which is preliminary data.</text>
</comment>
<name>A0A259TXE9_9BACT</name>
<dbReference type="InParanoid" id="A0A259TXE9"/>
<feature type="binding site" evidence="7">
    <location>
        <position position="182"/>
    </location>
    <ligand>
        <name>substrate</name>
    </ligand>
</feature>
<feature type="binding site" evidence="7">
    <location>
        <position position="220"/>
    </location>
    <ligand>
        <name>substrate</name>
    </ligand>
</feature>
<evidence type="ECO:0000256" key="5">
    <source>
        <dbReference type="ARBA" id="ARBA00023002"/>
    </source>
</evidence>
<comment type="function">
    <text evidence="7">Catalyzes the oxidation of glucose 6-phosphate to 6-phosphogluconolactone.</text>
</comment>
<feature type="binding site" evidence="7">
    <location>
        <position position="336"/>
    </location>
    <ligand>
        <name>substrate</name>
    </ligand>
</feature>
<proteinExistence type="inferred from homology"/>
<dbReference type="GO" id="GO:0005829">
    <property type="term" value="C:cytosol"/>
    <property type="evidence" value="ECO:0007669"/>
    <property type="project" value="TreeGrafter"/>
</dbReference>
<dbReference type="PRINTS" id="PR00079">
    <property type="entry name" value="G6PDHDRGNASE"/>
</dbReference>
<evidence type="ECO:0000259" key="8">
    <source>
        <dbReference type="Pfam" id="PF00479"/>
    </source>
</evidence>
<comment type="caution">
    <text evidence="7">Lacks conserved residue(s) required for the propagation of feature annotation.</text>
</comment>
<evidence type="ECO:0000259" key="9">
    <source>
        <dbReference type="Pfam" id="PF02781"/>
    </source>
</evidence>
<feature type="binding site" evidence="7">
    <location>
        <position position="239"/>
    </location>
    <ligand>
        <name>substrate</name>
    </ligand>
</feature>
<evidence type="ECO:0000256" key="2">
    <source>
        <dbReference type="ARBA" id="ARBA00009975"/>
    </source>
</evidence>
<dbReference type="PANTHER" id="PTHR23429">
    <property type="entry name" value="GLUCOSE-6-PHOSPHATE 1-DEHYDROGENASE G6PD"/>
    <property type="match status" value="1"/>
</dbReference>
<evidence type="ECO:0000256" key="3">
    <source>
        <dbReference type="ARBA" id="ARBA00022526"/>
    </source>
</evidence>
<dbReference type="PROSITE" id="PS00069">
    <property type="entry name" value="G6P_DEHYDROGENASE"/>
    <property type="match status" value="1"/>
</dbReference>
<dbReference type="PANTHER" id="PTHR23429:SF0">
    <property type="entry name" value="GLUCOSE-6-PHOSPHATE 1-DEHYDROGENASE"/>
    <property type="match status" value="1"/>
</dbReference>
<dbReference type="GO" id="GO:0006006">
    <property type="term" value="P:glucose metabolic process"/>
    <property type="evidence" value="ECO:0007669"/>
    <property type="project" value="UniProtKB-KW"/>
</dbReference>
<feature type="binding site" evidence="7">
    <location>
        <position position="41"/>
    </location>
    <ligand>
        <name>NADP(+)</name>
        <dbReference type="ChEBI" id="CHEBI:58349"/>
    </ligand>
</feature>
<dbReference type="HAMAP" id="MF_00966">
    <property type="entry name" value="G6PD"/>
    <property type="match status" value="1"/>
</dbReference>
<feature type="binding site" evidence="7">
    <location>
        <position position="186"/>
    </location>
    <ligand>
        <name>substrate</name>
    </ligand>
</feature>
<dbReference type="InterPro" id="IPR001282">
    <property type="entry name" value="G6P_DH"/>
</dbReference>